<protein>
    <submittedName>
        <fullName evidence="2">Uncharacterized protein</fullName>
    </submittedName>
</protein>
<organism evidence="2">
    <name type="scientific">uncultured marine virus</name>
    <dbReference type="NCBI Taxonomy" id="186617"/>
    <lineage>
        <taxon>Viruses</taxon>
        <taxon>environmental samples</taxon>
    </lineage>
</organism>
<reference evidence="2" key="2">
    <citation type="submission" date="2015-03" db="EMBL/GenBank/DDBJ databases">
        <authorList>
            <person name="Chow C.-E.T."/>
            <person name="Winget D.M."/>
            <person name="White R.A.III."/>
            <person name="Hallam S.J."/>
            <person name="Suttle C.A."/>
        </authorList>
    </citation>
    <scope>NUCLEOTIDE SEQUENCE</scope>
    <source>
        <strain evidence="2">Oxic1_6</strain>
    </source>
</reference>
<accession>A0A0F7L9Q6</accession>
<feature type="region of interest" description="Disordered" evidence="1">
    <location>
        <begin position="1"/>
        <end position="27"/>
    </location>
</feature>
<reference evidence="2" key="1">
    <citation type="journal article" date="2015" name="Front. Microbiol.">
        <title>Combining genomic sequencing methods to explore viral diversity and reveal potential virus-host interactions.</title>
        <authorList>
            <person name="Chow C.E."/>
            <person name="Winget D.M."/>
            <person name="White R.A.III."/>
            <person name="Hallam S.J."/>
            <person name="Suttle C.A."/>
        </authorList>
    </citation>
    <scope>NUCLEOTIDE SEQUENCE</scope>
    <source>
        <strain evidence="2">Oxic1_6</strain>
    </source>
</reference>
<dbReference type="EMBL" id="KR029601">
    <property type="protein sequence ID" value="AKH48102.1"/>
    <property type="molecule type" value="Genomic_DNA"/>
</dbReference>
<sequence length="70" mass="7506">MSNTNQHSTAATKNVELMRGPANGPKMRRSIRNLKAAGFAPLHSHGALWIAPEHAQPAAYIVKLSCNGTI</sequence>
<proteinExistence type="predicted"/>
<feature type="compositionally biased region" description="Polar residues" evidence="1">
    <location>
        <begin position="1"/>
        <end position="12"/>
    </location>
</feature>
<evidence type="ECO:0000313" key="2">
    <source>
        <dbReference type="EMBL" id="AKH48102.1"/>
    </source>
</evidence>
<name>A0A0F7L9Q6_9VIRU</name>
<evidence type="ECO:0000256" key="1">
    <source>
        <dbReference type="SAM" id="MobiDB-lite"/>
    </source>
</evidence>